<dbReference type="STRING" id="743788.S8FGD5"/>
<dbReference type="OrthoDB" id="3215907at2759"/>
<feature type="region of interest" description="Disordered" evidence="1">
    <location>
        <begin position="1"/>
        <end position="24"/>
    </location>
</feature>
<feature type="region of interest" description="Disordered" evidence="1">
    <location>
        <begin position="220"/>
        <end position="246"/>
    </location>
</feature>
<dbReference type="AlphaFoldDB" id="S8FGD5"/>
<feature type="region of interest" description="Disordered" evidence="1">
    <location>
        <begin position="162"/>
        <end position="196"/>
    </location>
</feature>
<organism evidence="2 3">
    <name type="scientific">Fomitopsis schrenkii</name>
    <name type="common">Brown rot fungus</name>
    <dbReference type="NCBI Taxonomy" id="2126942"/>
    <lineage>
        <taxon>Eukaryota</taxon>
        <taxon>Fungi</taxon>
        <taxon>Dikarya</taxon>
        <taxon>Basidiomycota</taxon>
        <taxon>Agaricomycotina</taxon>
        <taxon>Agaricomycetes</taxon>
        <taxon>Polyporales</taxon>
        <taxon>Fomitopsis</taxon>
    </lineage>
</organism>
<dbReference type="EMBL" id="KE504148">
    <property type="protein sequence ID" value="EPT00486.1"/>
    <property type="molecule type" value="Genomic_DNA"/>
</dbReference>
<evidence type="ECO:0000313" key="3">
    <source>
        <dbReference type="Proteomes" id="UP000015241"/>
    </source>
</evidence>
<name>S8FGD5_FOMSC</name>
<dbReference type="HOGENOM" id="CLU_057550_0_0_1"/>
<proteinExistence type="predicted"/>
<reference evidence="2 3" key="1">
    <citation type="journal article" date="2012" name="Science">
        <title>The Paleozoic origin of enzymatic lignin decomposition reconstructed from 31 fungal genomes.</title>
        <authorList>
            <person name="Floudas D."/>
            <person name="Binder M."/>
            <person name="Riley R."/>
            <person name="Barry K."/>
            <person name="Blanchette R.A."/>
            <person name="Henrissat B."/>
            <person name="Martinez A.T."/>
            <person name="Otillar R."/>
            <person name="Spatafora J.W."/>
            <person name="Yadav J.S."/>
            <person name="Aerts A."/>
            <person name="Benoit I."/>
            <person name="Boyd A."/>
            <person name="Carlson A."/>
            <person name="Copeland A."/>
            <person name="Coutinho P.M."/>
            <person name="de Vries R.P."/>
            <person name="Ferreira P."/>
            <person name="Findley K."/>
            <person name="Foster B."/>
            <person name="Gaskell J."/>
            <person name="Glotzer D."/>
            <person name="Gorecki P."/>
            <person name="Heitman J."/>
            <person name="Hesse C."/>
            <person name="Hori C."/>
            <person name="Igarashi K."/>
            <person name="Jurgens J.A."/>
            <person name="Kallen N."/>
            <person name="Kersten P."/>
            <person name="Kohler A."/>
            <person name="Kuees U."/>
            <person name="Kumar T.K.A."/>
            <person name="Kuo A."/>
            <person name="LaButti K."/>
            <person name="Larrondo L.F."/>
            <person name="Lindquist E."/>
            <person name="Ling A."/>
            <person name="Lombard V."/>
            <person name="Lucas S."/>
            <person name="Lundell T."/>
            <person name="Martin R."/>
            <person name="McLaughlin D.J."/>
            <person name="Morgenstern I."/>
            <person name="Morin E."/>
            <person name="Murat C."/>
            <person name="Nagy L.G."/>
            <person name="Nolan M."/>
            <person name="Ohm R.A."/>
            <person name="Patyshakuliyeva A."/>
            <person name="Rokas A."/>
            <person name="Ruiz-Duenas F.J."/>
            <person name="Sabat G."/>
            <person name="Salamov A."/>
            <person name="Samejima M."/>
            <person name="Schmutz J."/>
            <person name="Slot J.C."/>
            <person name="St John F."/>
            <person name="Stenlid J."/>
            <person name="Sun H."/>
            <person name="Sun S."/>
            <person name="Syed K."/>
            <person name="Tsang A."/>
            <person name="Wiebenga A."/>
            <person name="Young D."/>
            <person name="Pisabarro A."/>
            <person name="Eastwood D.C."/>
            <person name="Martin F."/>
            <person name="Cullen D."/>
            <person name="Grigoriev I.V."/>
            <person name="Hibbett D.S."/>
        </authorList>
    </citation>
    <scope>NUCLEOTIDE SEQUENCE</scope>
    <source>
        <strain evidence="3">FP-58527</strain>
    </source>
</reference>
<feature type="region of interest" description="Disordered" evidence="1">
    <location>
        <begin position="39"/>
        <end position="134"/>
    </location>
</feature>
<dbReference type="eggNOG" id="ENOG502T2JF">
    <property type="taxonomic scope" value="Eukaryota"/>
</dbReference>
<accession>S8FGD5</accession>
<dbReference type="InParanoid" id="S8FGD5"/>
<dbReference type="Proteomes" id="UP000015241">
    <property type="component" value="Unassembled WGS sequence"/>
</dbReference>
<gene>
    <name evidence="2" type="ORF">FOMPIDRAFT_1060274</name>
</gene>
<sequence>MSTSASFFRTLPAPPTTNTLDPRDRTRLVRSARKLGNVLGTTPQVVEQDPRPANLLPIGAASSTSRPSTPFSLRSNSPSSRPSTPGSIYSSSSTNSSMASLALPTPRTSSESLAEPAKGYSTTRGRRSKELPRPLVLRLNAVPMPPNDWRAAHTRVHGAANDYLDAPSDADALPPTPSTARSASCPPVTPTTPVPPTAVELRRKRMAKLTRTLGENVPLDLVFPTTPATSTPSTAATERAIPPPPQSAVTAVERARRRRSMSVDMPQAAASVLAAPRNSRIWVTGGSLWTGEWNRRDISEVQNQLRRLR</sequence>
<evidence type="ECO:0000256" key="1">
    <source>
        <dbReference type="SAM" id="MobiDB-lite"/>
    </source>
</evidence>
<evidence type="ECO:0000313" key="2">
    <source>
        <dbReference type="EMBL" id="EPT00486.1"/>
    </source>
</evidence>
<feature type="compositionally biased region" description="Low complexity" evidence="1">
    <location>
        <begin position="224"/>
        <end position="237"/>
    </location>
</feature>
<feature type="compositionally biased region" description="Low complexity" evidence="1">
    <location>
        <begin position="68"/>
        <end position="100"/>
    </location>
</feature>
<protein>
    <submittedName>
        <fullName evidence="2">Uncharacterized protein</fullName>
    </submittedName>
</protein>
<keyword evidence="3" id="KW-1185">Reference proteome</keyword>
<feature type="compositionally biased region" description="Pro residues" evidence="1">
    <location>
        <begin position="187"/>
        <end position="196"/>
    </location>
</feature>